<dbReference type="Proteomes" id="UP000325577">
    <property type="component" value="Linkage Group LG1"/>
</dbReference>
<protein>
    <submittedName>
        <fullName evidence="2">Uncharacterized protein</fullName>
    </submittedName>
</protein>
<evidence type="ECO:0000313" key="3">
    <source>
        <dbReference type="Proteomes" id="UP000325577"/>
    </source>
</evidence>
<accession>A0A5J5BY05</accession>
<dbReference type="OrthoDB" id="1165821at2759"/>
<dbReference type="AlphaFoldDB" id="A0A5J5BY05"/>
<gene>
    <name evidence="2" type="ORF">F0562_002664</name>
</gene>
<keyword evidence="1" id="KW-0812">Transmembrane</keyword>
<organism evidence="2 3">
    <name type="scientific">Nyssa sinensis</name>
    <dbReference type="NCBI Taxonomy" id="561372"/>
    <lineage>
        <taxon>Eukaryota</taxon>
        <taxon>Viridiplantae</taxon>
        <taxon>Streptophyta</taxon>
        <taxon>Embryophyta</taxon>
        <taxon>Tracheophyta</taxon>
        <taxon>Spermatophyta</taxon>
        <taxon>Magnoliopsida</taxon>
        <taxon>eudicotyledons</taxon>
        <taxon>Gunneridae</taxon>
        <taxon>Pentapetalae</taxon>
        <taxon>asterids</taxon>
        <taxon>Cornales</taxon>
        <taxon>Nyssaceae</taxon>
        <taxon>Nyssa</taxon>
    </lineage>
</organism>
<proteinExistence type="predicted"/>
<sequence>MNVVFVEGAKSRVNLNGPGRPVVFVLRLSPQHHSSFSISYRSLPESLSVNMCRNRAGEDDVPSNEDYTQSTGNGIGHVDTRIQAQIATLEARIARVEAWLERLEARVLYLRRGMFLLWAVFLVTLAYAIFK</sequence>
<feature type="transmembrane region" description="Helical" evidence="1">
    <location>
        <begin position="109"/>
        <end position="130"/>
    </location>
</feature>
<keyword evidence="1" id="KW-1133">Transmembrane helix</keyword>
<name>A0A5J5BY05_9ASTE</name>
<evidence type="ECO:0000313" key="2">
    <source>
        <dbReference type="EMBL" id="KAA8546597.1"/>
    </source>
</evidence>
<keyword evidence="3" id="KW-1185">Reference proteome</keyword>
<dbReference type="EMBL" id="CM018032">
    <property type="protein sequence ID" value="KAA8546597.1"/>
    <property type="molecule type" value="Genomic_DNA"/>
</dbReference>
<keyword evidence="1" id="KW-0472">Membrane</keyword>
<reference evidence="2 3" key="1">
    <citation type="submission" date="2019-09" db="EMBL/GenBank/DDBJ databases">
        <title>A chromosome-level genome assembly of the Chinese tupelo Nyssa sinensis.</title>
        <authorList>
            <person name="Yang X."/>
            <person name="Kang M."/>
            <person name="Yang Y."/>
            <person name="Xiong H."/>
            <person name="Wang M."/>
            <person name="Zhang Z."/>
            <person name="Wang Z."/>
            <person name="Wu H."/>
            <person name="Ma T."/>
            <person name="Liu J."/>
            <person name="Xi Z."/>
        </authorList>
    </citation>
    <scope>NUCLEOTIDE SEQUENCE [LARGE SCALE GENOMIC DNA]</scope>
    <source>
        <strain evidence="2">J267</strain>
        <tissue evidence="2">Leaf</tissue>
    </source>
</reference>
<evidence type="ECO:0000256" key="1">
    <source>
        <dbReference type="SAM" id="Phobius"/>
    </source>
</evidence>